<dbReference type="InterPro" id="IPR021707">
    <property type="entry name" value="DUF3290"/>
</dbReference>
<accession>A0A0D1KIG1</accession>
<gene>
    <name evidence="3" type="ORF">B9D04_05275</name>
    <name evidence="2" type="ORF">QX99_01561</name>
</gene>
<dbReference type="GeneID" id="66962561"/>
<name>A0A0D1KIG1_9LACO</name>
<dbReference type="Proteomes" id="UP000193588">
    <property type="component" value="Unassembled WGS sequence"/>
</dbReference>
<evidence type="ECO:0008006" key="6">
    <source>
        <dbReference type="Google" id="ProtNLM"/>
    </source>
</evidence>
<keyword evidence="1" id="KW-0812">Transmembrane</keyword>
<reference evidence="2 4" key="1">
    <citation type="journal article" date="2015" name="Microbiology (Mosc.)">
        <title>Genomics of the Weissella cibaria species with an examination of its metabolic traits.</title>
        <authorList>
            <person name="Lynch K.M."/>
            <person name="Lucid A."/>
            <person name="Arendt E.K."/>
            <person name="Sleator R.D."/>
            <person name="Lucey B."/>
            <person name="Coffey A."/>
        </authorList>
    </citation>
    <scope>NUCLEOTIDE SEQUENCE [LARGE SCALE GENOMIC DNA]</scope>
    <source>
        <strain evidence="2 4">MG1</strain>
    </source>
</reference>
<keyword evidence="1" id="KW-0472">Membrane</keyword>
<protein>
    <recommendedName>
        <fullName evidence="6">DUF3290 domain-containing protein</fullName>
    </recommendedName>
</protein>
<organism evidence="2 4">
    <name type="scientific">Weissella cibaria</name>
    <dbReference type="NCBI Taxonomy" id="137591"/>
    <lineage>
        <taxon>Bacteria</taxon>
        <taxon>Bacillati</taxon>
        <taxon>Bacillota</taxon>
        <taxon>Bacilli</taxon>
        <taxon>Lactobacillales</taxon>
        <taxon>Lactobacillaceae</taxon>
        <taxon>Weissella</taxon>
    </lineage>
</organism>
<feature type="transmembrane region" description="Helical" evidence="1">
    <location>
        <begin position="50"/>
        <end position="66"/>
    </location>
</feature>
<dbReference type="STRING" id="137591.AO080_09045"/>
<dbReference type="EMBL" id="NDXJ01000005">
    <property type="protein sequence ID" value="OSP89933.1"/>
    <property type="molecule type" value="Genomic_DNA"/>
</dbReference>
<evidence type="ECO:0000313" key="3">
    <source>
        <dbReference type="EMBL" id="OSP89933.1"/>
    </source>
</evidence>
<dbReference type="RefSeq" id="WP_010371923.1">
    <property type="nucleotide sequence ID" value="NZ_BJEF01000002.1"/>
</dbReference>
<keyword evidence="4" id="KW-1185">Reference proteome</keyword>
<comment type="caution">
    <text evidence="2">The sequence shown here is derived from an EMBL/GenBank/DDBJ whole genome shotgun (WGS) entry which is preliminary data.</text>
</comment>
<sequence>MTFYTIDYLTQRHSWLETATTVVIAVLVIIFAIFAVLYFRNNLKSKYRDLSVMMLLLVAFVIGLQYQDMNQVKSQSAQKAQVVKLLKHVAHNRDVKPAQVAVNSVNLNNNLIVKAGKTFYRVNLSADQSNYTLEKTNLLDEHTVVEVK</sequence>
<dbReference type="OrthoDB" id="3232508at2"/>
<evidence type="ECO:0000313" key="4">
    <source>
        <dbReference type="Proteomes" id="UP000032287"/>
    </source>
</evidence>
<keyword evidence="1" id="KW-1133">Transmembrane helix</keyword>
<feature type="transmembrane region" description="Helical" evidence="1">
    <location>
        <begin position="20"/>
        <end position="38"/>
    </location>
</feature>
<dbReference type="Pfam" id="PF11694">
    <property type="entry name" value="DUF3290"/>
    <property type="match status" value="1"/>
</dbReference>
<dbReference type="PATRIC" id="fig|137591.25.peg.1532"/>
<dbReference type="Proteomes" id="UP000032287">
    <property type="component" value="Unassembled WGS sequence"/>
</dbReference>
<evidence type="ECO:0000313" key="2">
    <source>
        <dbReference type="EMBL" id="KIU19545.1"/>
    </source>
</evidence>
<dbReference type="eggNOG" id="ENOG5032ZGB">
    <property type="taxonomic scope" value="Bacteria"/>
</dbReference>
<evidence type="ECO:0000256" key="1">
    <source>
        <dbReference type="SAM" id="Phobius"/>
    </source>
</evidence>
<proteinExistence type="predicted"/>
<dbReference type="KEGG" id="wcb:AO080_09045"/>
<reference evidence="3 5" key="2">
    <citation type="submission" date="2017-04" db="EMBL/GenBank/DDBJ databases">
        <title>The genome sequence of Weissella cibaria isolated from wild Drosophila.</title>
        <authorList>
            <person name="Ricks N.J."/>
            <person name="Carroll C."/>
            <person name="Walters A."/>
            <person name="Newell P.D."/>
            <person name="Chaston J.M."/>
        </authorList>
    </citation>
    <scope>NUCLEOTIDE SEQUENCE [LARGE SCALE GENOMIC DNA]</scope>
    <source>
        <strain evidence="3 5">DmW_103</strain>
    </source>
</reference>
<dbReference type="AlphaFoldDB" id="A0A0D1KIG1"/>
<dbReference type="EMBL" id="JWHU01000034">
    <property type="protein sequence ID" value="KIU19545.1"/>
    <property type="molecule type" value="Genomic_DNA"/>
</dbReference>
<evidence type="ECO:0000313" key="5">
    <source>
        <dbReference type="Proteomes" id="UP000193588"/>
    </source>
</evidence>